<accession>A0AAE0I1K2</accession>
<evidence type="ECO:0000259" key="2">
    <source>
        <dbReference type="Pfam" id="PF06985"/>
    </source>
</evidence>
<sequence>MSFRIYGQNAPESLVQGSTTSPTPRGRQPLPVVQQSFRYQELEALPHTVRLLLLHPFAFSTDEPIRCNLVHTDLKSQDCKFIALSYCWGNSAAELPLFLNGDVFLVTESLWNALLSLRPKPGAEPIPLWADAICINQQNVPERNMQVQLMTEIYGAAEYVAVHLGPETNTTTLALAQLEVMAEAQAAHDSQNGDTTTIPSMINGTEKGNELYLRWQALVEFLALDYWHRLWIVQEIILSRSAVMYCGTPARVIPWASYQKAMACLTRHSKLLLKFHFMDGYAIPRMNRTWYGVMAAHMESRLEPRGRNSGRTDGVDFVGLMERHRYRKCGEPKDKIYGMLGLVPPEQRHLVEVDYGASLTKVFTGFAGAMIQSTQRLDIICFTRHSPVYERPDRLPSWVPDWAYQRESLSIRSTTVVRLDASRGRRQAPQDLVISGGGYRLCIRGVYIDSVRLCSVTCSLPWNNSGLLLALVSSWMMVHVGASGLKVREETANAGEQFCEAVIFGSGPRLFGQDEYLDKMLQTFRTHQRTDSGYVPLPSTVFEPSSKVKAPVGEAYELGDAVSREIWSLAGNCLAGRRTFITRDQGLLGVGSGYLGNGDVVCVPLGCDTPIVLRALGNGEYKFVSDAYVCGYMDGRAIEELDERRKELQEFVLV</sequence>
<organism evidence="3 4">
    <name type="scientific">Apodospora peruviana</name>
    <dbReference type="NCBI Taxonomy" id="516989"/>
    <lineage>
        <taxon>Eukaryota</taxon>
        <taxon>Fungi</taxon>
        <taxon>Dikarya</taxon>
        <taxon>Ascomycota</taxon>
        <taxon>Pezizomycotina</taxon>
        <taxon>Sordariomycetes</taxon>
        <taxon>Sordariomycetidae</taxon>
        <taxon>Sordariales</taxon>
        <taxon>Lasiosphaeriaceae</taxon>
        <taxon>Apodospora</taxon>
    </lineage>
</organism>
<dbReference type="Pfam" id="PF06985">
    <property type="entry name" value="HET"/>
    <property type="match status" value="1"/>
</dbReference>
<dbReference type="InterPro" id="IPR052895">
    <property type="entry name" value="HetReg/Transcr_Mod"/>
</dbReference>
<reference evidence="3" key="2">
    <citation type="submission" date="2023-06" db="EMBL/GenBank/DDBJ databases">
        <authorList>
            <consortium name="Lawrence Berkeley National Laboratory"/>
            <person name="Haridas S."/>
            <person name="Hensen N."/>
            <person name="Bonometti L."/>
            <person name="Westerberg I."/>
            <person name="Brannstrom I.O."/>
            <person name="Guillou S."/>
            <person name="Cros-Aarteil S."/>
            <person name="Calhoun S."/>
            <person name="Kuo A."/>
            <person name="Mondo S."/>
            <person name="Pangilinan J."/>
            <person name="Riley R."/>
            <person name="Labutti K."/>
            <person name="Andreopoulos B."/>
            <person name="Lipzen A."/>
            <person name="Chen C."/>
            <person name="Yanf M."/>
            <person name="Daum C."/>
            <person name="Ng V."/>
            <person name="Clum A."/>
            <person name="Steindorff A."/>
            <person name="Ohm R."/>
            <person name="Martin F."/>
            <person name="Silar P."/>
            <person name="Natvig D."/>
            <person name="Lalanne C."/>
            <person name="Gautier V."/>
            <person name="Ament-Velasquez S.L."/>
            <person name="Kruys A."/>
            <person name="Hutchinson M.I."/>
            <person name="Powell A.J."/>
            <person name="Barry K."/>
            <person name="Miller A.N."/>
            <person name="Grigoriev I.V."/>
            <person name="Debuchy R."/>
            <person name="Gladieux P."/>
            <person name="Thoren M.H."/>
            <person name="Johannesson H."/>
        </authorList>
    </citation>
    <scope>NUCLEOTIDE SEQUENCE</scope>
    <source>
        <strain evidence="3">CBS 118394</strain>
    </source>
</reference>
<dbReference type="AlphaFoldDB" id="A0AAE0I1K2"/>
<evidence type="ECO:0000313" key="4">
    <source>
        <dbReference type="Proteomes" id="UP001283341"/>
    </source>
</evidence>
<name>A0AAE0I1K2_9PEZI</name>
<evidence type="ECO:0000313" key="3">
    <source>
        <dbReference type="EMBL" id="KAK3316604.1"/>
    </source>
</evidence>
<dbReference type="InterPro" id="IPR010730">
    <property type="entry name" value="HET"/>
</dbReference>
<dbReference type="EMBL" id="JAUEDM010000005">
    <property type="protein sequence ID" value="KAK3316604.1"/>
    <property type="molecule type" value="Genomic_DNA"/>
</dbReference>
<gene>
    <name evidence="3" type="ORF">B0H66DRAFT_561713</name>
</gene>
<feature type="domain" description="Heterokaryon incompatibility" evidence="2">
    <location>
        <begin position="81"/>
        <end position="235"/>
    </location>
</feature>
<comment type="caution">
    <text evidence="3">The sequence shown here is derived from an EMBL/GenBank/DDBJ whole genome shotgun (WGS) entry which is preliminary data.</text>
</comment>
<evidence type="ECO:0000256" key="1">
    <source>
        <dbReference type="SAM" id="MobiDB-lite"/>
    </source>
</evidence>
<reference evidence="3" key="1">
    <citation type="journal article" date="2023" name="Mol. Phylogenet. Evol.">
        <title>Genome-scale phylogeny and comparative genomics of the fungal order Sordariales.</title>
        <authorList>
            <person name="Hensen N."/>
            <person name="Bonometti L."/>
            <person name="Westerberg I."/>
            <person name="Brannstrom I.O."/>
            <person name="Guillou S."/>
            <person name="Cros-Aarteil S."/>
            <person name="Calhoun S."/>
            <person name="Haridas S."/>
            <person name="Kuo A."/>
            <person name="Mondo S."/>
            <person name="Pangilinan J."/>
            <person name="Riley R."/>
            <person name="LaButti K."/>
            <person name="Andreopoulos B."/>
            <person name="Lipzen A."/>
            <person name="Chen C."/>
            <person name="Yan M."/>
            <person name="Daum C."/>
            <person name="Ng V."/>
            <person name="Clum A."/>
            <person name="Steindorff A."/>
            <person name="Ohm R.A."/>
            <person name="Martin F."/>
            <person name="Silar P."/>
            <person name="Natvig D.O."/>
            <person name="Lalanne C."/>
            <person name="Gautier V."/>
            <person name="Ament-Velasquez S.L."/>
            <person name="Kruys A."/>
            <person name="Hutchinson M.I."/>
            <person name="Powell A.J."/>
            <person name="Barry K."/>
            <person name="Miller A.N."/>
            <person name="Grigoriev I.V."/>
            <person name="Debuchy R."/>
            <person name="Gladieux P."/>
            <person name="Hiltunen Thoren M."/>
            <person name="Johannesson H."/>
        </authorList>
    </citation>
    <scope>NUCLEOTIDE SEQUENCE</scope>
    <source>
        <strain evidence="3">CBS 118394</strain>
    </source>
</reference>
<dbReference type="PANTHER" id="PTHR24148">
    <property type="entry name" value="ANKYRIN REPEAT DOMAIN-CONTAINING PROTEIN 39 HOMOLOG-RELATED"/>
    <property type="match status" value="1"/>
</dbReference>
<dbReference type="Pfam" id="PF26639">
    <property type="entry name" value="Het-6_barrel"/>
    <property type="match status" value="1"/>
</dbReference>
<feature type="region of interest" description="Disordered" evidence="1">
    <location>
        <begin position="1"/>
        <end position="28"/>
    </location>
</feature>
<proteinExistence type="predicted"/>
<protein>
    <submittedName>
        <fullName evidence="3">Heterokaryon incompatibility protein-domain-containing protein</fullName>
    </submittedName>
</protein>
<dbReference type="PANTHER" id="PTHR24148:SF73">
    <property type="entry name" value="HET DOMAIN PROTEIN (AFU_ORTHOLOGUE AFUA_8G01020)"/>
    <property type="match status" value="1"/>
</dbReference>
<keyword evidence="4" id="KW-1185">Reference proteome</keyword>
<dbReference type="Proteomes" id="UP001283341">
    <property type="component" value="Unassembled WGS sequence"/>
</dbReference>